<evidence type="ECO:0000313" key="1">
    <source>
        <dbReference type="EMBL" id="BDI30009.1"/>
    </source>
</evidence>
<dbReference type="PANTHER" id="PTHR42905">
    <property type="entry name" value="PHOSPHOENOLPYRUVATE CARBOXYLASE"/>
    <property type="match status" value="1"/>
</dbReference>
<accession>A0A402D2H0</accession>
<dbReference type="SUPFAM" id="SSF51621">
    <property type="entry name" value="Phosphoenolpyruvate/pyruvate domain"/>
    <property type="match status" value="1"/>
</dbReference>
<evidence type="ECO:0000313" key="2">
    <source>
        <dbReference type="Proteomes" id="UP000287394"/>
    </source>
</evidence>
<keyword evidence="2" id="KW-1185">Reference proteome</keyword>
<dbReference type="Gene3D" id="3.20.20.60">
    <property type="entry name" value="Phosphoenolpyruvate-binding domains"/>
    <property type="match status" value="1"/>
</dbReference>
<sequence length="280" mass="29974">MTTQREKAIRLRELHQGPRILALPNVWDCAGARLVEEAGFSVVATASASMSWSLGYPDGQSLPREEMLFMVRRIAATAQVPVTVDIEAGYGANSVSEVIKTAQGVLDAGAVGINLEDGDGDGGLTDIAFQSEKIIALRALGEFAGIPIVINARTDVFHAGILEPDEQFPEAVRRLNAYRAAGADCLFAPFVTDAPMISALVRDLHGPLNILAMPGMPSLCELEAMGVRRVSTGPALFLAAATTARRMAEHLREDGVCRTAGPGSIIYPEMNRLMMRVTEL</sequence>
<dbReference type="GO" id="GO:0003824">
    <property type="term" value="F:catalytic activity"/>
    <property type="evidence" value="ECO:0007669"/>
    <property type="project" value="InterPro"/>
</dbReference>
<dbReference type="InterPro" id="IPR039556">
    <property type="entry name" value="ICL/PEPM"/>
</dbReference>
<dbReference type="EMBL" id="AP025739">
    <property type="protein sequence ID" value="BDI30009.1"/>
    <property type="molecule type" value="Genomic_DNA"/>
</dbReference>
<dbReference type="CDD" id="cd00377">
    <property type="entry name" value="ICL_PEPM"/>
    <property type="match status" value="1"/>
</dbReference>
<protein>
    <submittedName>
        <fullName evidence="1">Carboxyvinyl-carboxyphosphonate phosphorylmutase</fullName>
    </submittedName>
</protein>
<dbReference type="KEGG" id="ccot:CCAX7_20600"/>
<proteinExistence type="predicted"/>
<dbReference type="RefSeq" id="WP_165864493.1">
    <property type="nucleotide sequence ID" value="NZ_AP025739.1"/>
</dbReference>
<reference evidence="1 2" key="1">
    <citation type="journal article" date="2019" name="Int. J. Syst. Evol. Microbiol.">
        <title>Capsulimonas corticalis gen. nov., sp. nov., an aerobic capsulated bacterium, of a novel bacterial order, Capsulimonadales ord. nov., of the class Armatimonadia of the phylum Armatimonadetes.</title>
        <authorList>
            <person name="Li J."/>
            <person name="Kudo C."/>
            <person name="Tonouchi A."/>
        </authorList>
    </citation>
    <scope>NUCLEOTIDE SEQUENCE [LARGE SCALE GENOMIC DNA]</scope>
    <source>
        <strain evidence="1 2">AX-7</strain>
    </source>
</reference>
<name>A0A402D2H0_9BACT</name>
<organism evidence="1 2">
    <name type="scientific">Capsulimonas corticalis</name>
    <dbReference type="NCBI Taxonomy" id="2219043"/>
    <lineage>
        <taxon>Bacteria</taxon>
        <taxon>Bacillati</taxon>
        <taxon>Armatimonadota</taxon>
        <taxon>Armatimonadia</taxon>
        <taxon>Capsulimonadales</taxon>
        <taxon>Capsulimonadaceae</taxon>
        <taxon>Capsulimonas</taxon>
    </lineage>
</organism>
<dbReference type="AlphaFoldDB" id="A0A402D2H0"/>
<dbReference type="Pfam" id="PF13714">
    <property type="entry name" value="PEP_mutase"/>
    <property type="match status" value="1"/>
</dbReference>
<dbReference type="FunCoup" id="A0A402D2H0">
    <property type="interactions" value="273"/>
</dbReference>
<dbReference type="PANTHER" id="PTHR42905:SF16">
    <property type="entry name" value="CARBOXYPHOSPHONOENOLPYRUVATE PHOSPHONOMUTASE-LIKE PROTEIN (AFU_ORTHOLOGUE AFUA_5G07230)"/>
    <property type="match status" value="1"/>
</dbReference>
<gene>
    <name evidence="1" type="ORF">CCAX7_20600</name>
</gene>
<dbReference type="InterPro" id="IPR040442">
    <property type="entry name" value="Pyrv_kinase-like_dom_sf"/>
</dbReference>
<dbReference type="Proteomes" id="UP000287394">
    <property type="component" value="Chromosome"/>
</dbReference>
<dbReference type="InterPro" id="IPR015813">
    <property type="entry name" value="Pyrv/PenolPyrv_kinase-like_dom"/>
</dbReference>